<organism evidence="1 2">
    <name type="scientific">Candidatus Parvarchaeum acidophilus ARMAN-5</name>
    <dbReference type="NCBI Taxonomy" id="662762"/>
    <lineage>
        <taxon>Archaea</taxon>
        <taxon>Candidatus Parvarchaeota</taxon>
        <taxon>Candidatus Parvarchaeum</taxon>
    </lineage>
</organism>
<evidence type="ECO:0000313" key="2">
    <source>
        <dbReference type="Proteomes" id="UP000009376"/>
    </source>
</evidence>
<accession>D6GV43</accession>
<protein>
    <submittedName>
        <fullName evidence="1">Uncharacterized protein</fullName>
    </submittedName>
</protein>
<gene>
    <name evidence="1" type="ORF">BJBARM5_0346</name>
</gene>
<dbReference type="EMBL" id="GG745550">
    <property type="protein sequence ID" value="EFD92970.1"/>
    <property type="molecule type" value="Genomic_DNA"/>
</dbReference>
<dbReference type="Proteomes" id="UP000009376">
    <property type="component" value="Unassembled WGS sequence"/>
</dbReference>
<sequence>MESSENETYKHAGLIKSDLKSIVNTAWPSIQNEAEKVTKDFSLKSRAYWIKAFYKKLNPVSTLYELEYGVFWHALDNWEGIKKQLGPDRQLAYEEAVLSQAERSELIRKKRHNFAPGYEHPYIILLELYDEQKISEKAVSKTKLTDIVDHAFWEIAYDNSPGKSLTAMNLELFDSYIPIIDFRTALKSYRKPLEAGDWVTHNYIKEFKRQKSGMSKEEAEALAAPIIEKIIYDKITYEIEPWLYRPNDDSSEVSLADDGSLSITDKKIKNIYPEMSLSYQLKPYTQYMKSAPAQDRIRHLASYLASNAKNGEDDLRKPYAMAFNKIMKYLRFDNRQKKDEFILNNPVD</sequence>
<evidence type="ECO:0000313" key="1">
    <source>
        <dbReference type="EMBL" id="EFD92970.1"/>
    </source>
</evidence>
<dbReference type="AlphaFoldDB" id="D6GV43"/>
<reference evidence="1 2" key="1">
    <citation type="journal article" date="2010" name="Proc. Natl. Acad. Sci. U.S.A.">
        <title>Enigmatic, ultrasmall, uncultivated Archaea.</title>
        <authorList>
            <person name="Baker B.J."/>
            <person name="Comolli L.R."/>
            <person name="Dick G.J."/>
            <person name="Hauser L.J."/>
            <person name="Hyatt D."/>
            <person name="Dill B.D."/>
            <person name="Land M.L."/>
            <person name="Verberkmoes N.C."/>
            <person name="Hettich R.L."/>
            <person name="Banfield J.F."/>
        </authorList>
    </citation>
    <scope>NUCLEOTIDE SEQUENCE [LARGE SCALE GENOMIC DNA]</scope>
</reference>
<proteinExistence type="predicted"/>
<name>D6GV43_PARA5</name>